<dbReference type="Proteomes" id="UP001054889">
    <property type="component" value="Unassembled WGS sequence"/>
</dbReference>
<proteinExistence type="inferred from homology"/>
<dbReference type="InterPro" id="IPR037685">
    <property type="entry name" value="RBP11"/>
</dbReference>
<evidence type="ECO:0000256" key="6">
    <source>
        <dbReference type="SAM" id="MobiDB-lite"/>
    </source>
</evidence>
<reference evidence="8" key="1">
    <citation type="journal article" date="2018" name="DNA Res.">
        <title>Multiple hybrid de novo genome assembly of finger millet, an orphan allotetraploid crop.</title>
        <authorList>
            <person name="Hatakeyama M."/>
            <person name="Aluri S."/>
            <person name="Balachadran M.T."/>
            <person name="Sivarajan S.R."/>
            <person name="Patrignani A."/>
            <person name="Gruter S."/>
            <person name="Poveda L."/>
            <person name="Shimizu-Inatsugi R."/>
            <person name="Baeten J."/>
            <person name="Francoijs K.J."/>
            <person name="Nataraja K.N."/>
            <person name="Reddy Y.A.N."/>
            <person name="Phadnis S."/>
            <person name="Ravikumar R.L."/>
            <person name="Schlapbach R."/>
            <person name="Sreeman S.M."/>
            <person name="Shimizu K.K."/>
        </authorList>
    </citation>
    <scope>NUCLEOTIDE SEQUENCE</scope>
</reference>
<dbReference type="Gene3D" id="3.30.1360.10">
    <property type="entry name" value="RNA polymerase, RBP11-like subunit"/>
    <property type="match status" value="1"/>
</dbReference>
<feature type="region of interest" description="Disordered" evidence="6">
    <location>
        <begin position="196"/>
        <end position="243"/>
    </location>
</feature>
<evidence type="ECO:0000259" key="7">
    <source>
        <dbReference type="Pfam" id="PF13656"/>
    </source>
</evidence>
<organism evidence="8 9">
    <name type="scientific">Eleusine coracana subsp. coracana</name>
    <dbReference type="NCBI Taxonomy" id="191504"/>
    <lineage>
        <taxon>Eukaryota</taxon>
        <taxon>Viridiplantae</taxon>
        <taxon>Streptophyta</taxon>
        <taxon>Embryophyta</taxon>
        <taxon>Tracheophyta</taxon>
        <taxon>Spermatophyta</taxon>
        <taxon>Magnoliopsida</taxon>
        <taxon>Liliopsida</taxon>
        <taxon>Poales</taxon>
        <taxon>Poaceae</taxon>
        <taxon>PACMAD clade</taxon>
        <taxon>Chloridoideae</taxon>
        <taxon>Cynodonteae</taxon>
        <taxon>Eleusininae</taxon>
        <taxon>Eleusine</taxon>
    </lineage>
</organism>
<dbReference type="InterPro" id="IPR022905">
    <property type="entry name" value="Rpo11-like"/>
</dbReference>
<dbReference type="SUPFAM" id="SSF55257">
    <property type="entry name" value="RBP11-like subunits of RNA polymerase"/>
    <property type="match status" value="1"/>
</dbReference>
<reference evidence="8" key="2">
    <citation type="submission" date="2021-12" db="EMBL/GenBank/DDBJ databases">
        <title>Resequencing data analysis of finger millet.</title>
        <authorList>
            <person name="Hatakeyama M."/>
            <person name="Aluri S."/>
            <person name="Balachadran M.T."/>
            <person name="Sivarajan S.R."/>
            <person name="Poveda L."/>
            <person name="Shimizu-Inatsugi R."/>
            <person name="Schlapbach R."/>
            <person name="Sreeman S.M."/>
            <person name="Shimizu K.K."/>
        </authorList>
    </citation>
    <scope>NUCLEOTIDE SEQUENCE</scope>
</reference>
<dbReference type="GO" id="GO:0046983">
    <property type="term" value="F:protein dimerization activity"/>
    <property type="evidence" value="ECO:0007669"/>
    <property type="project" value="InterPro"/>
</dbReference>
<evidence type="ECO:0000256" key="2">
    <source>
        <dbReference type="ARBA" id="ARBA00022478"/>
    </source>
</evidence>
<dbReference type="EMBL" id="BQKI01000077">
    <property type="protein sequence ID" value="GJN24924.1"/>
    <property type="molecule type" value="Genomic_DNA"/>
</dbReference>
<dbReference type="AlphaFoldDB" id="A0AAV5ENN2"/>
<dbReference type="Pfam" id="PF13656">
    <property type="entry name" value="RNA_pol_L_2"/>
    <property type="match status" value="1"/>
</dbReference>
<dbReference type="PANTHER" id="PTHR13946">
    <property type="entry name" value="DNA-DIRECTED RNA POLYMERASE I,II,III"/>
    <property type="match status" value="1"/>
</dbReference>
<evidence type="ECO:0000256" key="3">
    <source>
        <dbReference type="ARBA" id="ARBA00023163"/>
    </source>
</evidence>
<dbReference type="GO" id="GO:0006366">
    <property type="term" value="P:transcription by RNA polymerase II"/>
    <property type="evidence" value="ECO:0007669"/>
    <property type="project" value="InterPro"/>
</dbReference>
<feature type="compositionally biased region" description="Basic and acidic residues" evidence="6">
    <location>
        <begin position="212"/>
        <end position="229"/>
    </location>
</feature>
<dbReference type="GO" id="GO:0005665">
    <property type="term" value="C:RNA polymerase II, core complex"/>
    <property type="evidence" value="ECO:0007669"/>
    <property type="project" value="InterPro"/>
</dbReference>
<evidence type="ECO:0000256" key="1">
    <source>
        <dbReference type="ARBA" id="ARBA00004123"/>
    </source>
</evidence>
<name>A0AAV5ENN2_ELECO</name>
<keyword evidence="4" id="KW-0539">Nucleus</keyword>
<comment type="caution">
    <text evidence="8">The sequence shown here is derived from an EMBL/GenBank/DDBJ whole genome shotgun (WGS) entry which is preliminary data.</text>
</comment>
<keyword evidence="3" id="KW-0804">Transcription</keyword>
<dbReference type="InterPro" id="IPR009025">
    <property type="entry name" value="RBP11-like_dimer"/>
</dbReference>
<keyword evidence="2" id="KW-0240">DNA-directed RNA polymerase</keyword>
<accession>A0AAV5ENN2</accession>
<dbReference type="HAMAP" id="MF_00261">
    <property type="entry name" value="RNApol_arch_Rpo11"/>
    <property type="match status" value="1"/>
</dbReference>
<dbReference type="InterPro" id="IPR036603">
    <property type="entry name" value="RBP11-like"/>
</dbReference>
<evidence type="ECO:0000313" key="9">
    <source>
        <dbReference type="Proteomes" id="UP001054889"/>
    </source>
</evidence>
<sequence>MKEGEKDIYRMARIRERKTRDINQIKCIKDGVDRLLVRDEEIKDRWREYFDKLFNGEEEGPILELDDSFDDNNRRFVRRIQEAEIEQALKRMKSGKAIGPDEGYKDREDHTIGNILRMQLHRDPNVLFAGYKLPHPLQYKIIVRIHTTSQTSPTQAYTTIDDLDKELEYLKQAFEASQSSTMHIQAQPLPYPEFIMSNQPTPRPVPPTTATKEGKSRMRKGKDGTDADNKTGGPKKTAVAKKT</sequence>
<evidence type="ECO:0000256" key="4">
    <source>
        <dbReference type="ARBA" id="ARBA00023242"/>
    </source>
</evidence>
<dbReference type="PANTHER" id="PTHR13946:SF16">
    <property type="entry name" value="DNA-DIRECTED RNA POLYMERASE II SUBUNIT RPB11"/>
    <property type="match status" value="1"/>
</dbReference>
<keyword evidence="9" id="KW-1185">Reference proteome</keyword>
<evidence type="ECO:0000313" key="8">
    <source>
        <dbReference type="EMBL" id="GJN24924.1"/>
    </source>
</evidence>
<dbReference type="GO" id="GO:0003899">
    <property type="term" value="F:DNA-directed RNA polymerase activity"/>
    <property type="evidence" value="ECO:0007669"/>
    <property type="project" value="InterPro"/>
</dbReference>
<comment type="similarity">
    <text evidence="5">Belongs to the archaeal Rpo11/eukaryotic RPB11/RPC19 RNA polymerase subunit family.</text>
</comment>
<dbReference type="CDD" id="cd06926">
    <property type="entry name" value="RNAP_II_RPB11"/>
    <property type="match status" value="1"/>
</dbReference>
<gene>
    <name evidence="8" type="primary">gb12702</name>
    <name evidence="8" type="ORF">PR202_gb12702</name>
</gene>
<evidence type="ECO:0000256" key="5">
    <source>
        <dbReference type="ARBA" id="ARBA00025751"/>
    </source>
</evidence>
<protein>
    <recommendedName>
        <fullName evidence="7">DNA-directed RNA polymerase RBP11-like dimerisation domain-containing protein</fullName>
    </recommendedName>
</protein>
<feature type="domain" description="DNA-directed RNA polymerase RBP11-like dimerisation" evidence="7">
    <location>
        <begin position="107"/>
        <end position="172"/>
    </location>
</feature>
<comment type="subcellular location">
    <subcellularLocation>
        <location evidence="1">Nucleus</location>
    </subcellularLocation>
</comment>